<proteinExistence type="predicted"/>
<dbReference type="PANTHER" id="PTHR43788:SF6">
    <property type="entry name" value="DNA HELICASE B"/>
    <property type="match status" value="1"/>
</dbReference>
<keyword evidence="1" id="KW-0547">Nucleotide-binding</keyword>
<dbReference type="EMBL" id="JBHUHF010000001">
    <property type="protein sequence ID" value="MFD2027334.1"/>
    <property type="molecule type" value="Genomic_DNA"/>
</dbReference>
<evidence type="ECO:0000256" key="2">
    <source>
        <dbReference type="ARBA" id="ARBA00022840"/>
    </source>
</evidence>
<dbReference type="InterPro" id="IPR050534">
    <property type="entry name" value="Coronavir_polyprotein_1ab"/>
</dbReference>
<dbReference type="PANTHER" id="PTHR43788">
    <property type="entry name" value="DNA2/NAM7 HELICASE FAMILY MEMBER"/>
    <property type="match status" value="1"/>
</dbReference>
<dbReference type="InterPro" id="IPR027417">
    <property type="entry name" value="P-loop_NTPase"/>
</dbReference>
<dbReference type="Pfam" id="PF13604">
    <property type="entry name" value="AAA_30"/>
    <property type="match status" value="1"/>
</dbReference>
<dbReference type="Proteomes" id="UP001597338">
    <property type="component" value="Unassembled WGS sequence"/>
</dbReference>
<name>A0ABW4VAR2_9MICO</name>
<dbReference type="SMART" id="SM00382">
    <property type="entry name" value="AAA"/>
    <property type="match status" value="1"/>
</dbReference>
<keyword evidence="5" id="KW-1185">Reference proteome</keyword>
<comment type="caution">
    <text evidence="4">The sequence shown here is derived from an EMBL/GenBank/DDBJ whole genome shotgun (WGS) entry which is preliminary data.</text>
</comment>
<dbReference type="Gene3D" id="3.40.50.300">
    <property type="entry name" value="P-loop containing nucleotide triphosphate hydrolases"/>
    <property type="match status" value="2"/>
</dbReference>
<evidence type="ECO:0000256" key="1">
    <source>
        <dbReference type="ARBA" id="ARBA00022741"/>
    </source>
</evidence>
<dbReference type="SUPFAM" id="SSF52540">
    <property type="entry name" value="P-loop containing nucleoside triphosphate hydrolases"/>
    <property type="match status" value="2"/>
</dbReference>
<keyword evidence="2" id="KW-0067">ATP-binding</keyword>
<protein>
    <submittedName>
        <fullName evidence="4">MobF family relaxase</fullName>
    </submittedName>
</protein>
<evidence type="ECO:0000259" key="3">
    <source>
        <dbReference type="SMART" id="SM00382"/>
    </source>
</evidence>
<dbReference type="InterPro" id="IPR014862">
    <property type="entry name" value="TrwC"/>
</dbReference>
<organism evidence="4 5">
    <name type="scientific">Promicromonospora aerolata</name>
    <dbReference type="NCBI Taxonomy" id="195749"/>
    <lineage>
        <taxon>Bacteria</taxon>
        <taxon>Bacillati</taxon>
        <taxon>Actinomycetota</taxon>
        <taxon>Actinomycetes</taxon>
        <taxon>Micrococcales</taxon>
        <taxon>Promicromonosporaceae</taxon>
        <taxon>Promicromonospora</taxon>
    </lineage>
</organism>
<gene>
    <name evidence="4" type="primary">mobF</name>
    <name evidence="4" type="ORF">ACFSL2_17615</name>
</gene>
<dbReference type="NCBIfam" id="NF041492">
    <property type="entry name" value="MobF"/>
    <property type="match status" value="1"/>
</dbReference>
<dbReference type="RefSeq" id="WP_377199084.1">
    <property type="nucleotide sequence ID" value="NZ_JBHUHF010000001.1"/>
</dbReference>
<dbReference type="SUPFAM" id="SSF55464">
    <property type="entry name" value="Origin of replication-binding domain, RBD-like"/>
    <property type="match status" value="1"/>
</dbReference>
<dbReference type="CDD" id="cd18809">
    <property type="entry name" value="SF1_C_RecD"/>
    <property type="match status" value="1"/>
</dbReference>
<reference evidence="5" key="1">
    <citation type="journal article" date="2019" name="Int. J. Syst. Evol. Microbiol.">
        <title>The Global Catalogue of Microorganisms (GCM) 10K type strain sequencing project: providing services to taxonomists for standard genome sequencing and annotation.</title>
        <authorList>
            <consortium name="The Broad Institute Genomics Platform"/>
            <consortium name="The Broad Institute Genome Sequencing Center for Infectious Disease"/>
            <person name="Wu L."/>
            <person name="Ma J."/>
        </authorList>
    </citation>
    <scope>NUCLEOTIDE SEQUENCE [LARGE SCALE GENOMIC DNA]</scope>
    <source>
        <strain evidence="5">CCM 7043</strain>
    </source>
</reference>
<sequence length="1169" mass="125679">MTVTIAVMSAGDGYSYFMKSVAAGDGDRSMGTPLTRYYTETGTPPGRWMGAGVASLGSDELGRLLVGGLVTEEQMAQLAGKGLDPITGEQLGRAYPVYGKGSGGKPRRAVAGYDFTFSLPKSASVLWGVADAGDQEQIVAVHRAAVVKVFEFMERELAATRTGASVAGNAASEAGEGGAVAQVGVTGLIAMTFDHWDSRTNDPHLHTHVVVSNKVKTLLDGKWRSLDGRGFHAATVAMSELHEAIVMDDLTRTLGVGWELRARAGQGRNPGWSIKGVTDDLVAAFSQRSEQINPRADELIAQHVKKYGRRPGRSTIDKYRQRASKETRPDKTHYSLADLTTVWRQRTAQILGRDPAKWASNLVSGTPPRTLRADDVPLDLIDSLAQLVVVAVSEKKPTWRHWNLYAEAVRQTKALRFATAEDRIAVVAAITARAEAGSVRLTPPDLAATPAEFAREDGTSILRPKDSALYSSQALLDAEARLLNRAGIRTAPTITLDAVDHAITRGVPGGWSWVVSGEQAEAVARVAVSARQVDLLVGPAGTGKTTTMRALRAAWEHEHGSGSVVGLAPSAAAAAVLAEDLGIACENAAKWLYDHVHQAADFRAGQLVIVDEATLAGTLTLDRITAHAAEVGAKVLLVGDPAQLQAVEAGGAFALLAAARQAEDGVPELSEVHRFTHTWEKHASLALRHGRDEAIDAYLDHGRVRDGDADAMVEAAYAAWQDDLAAGKASVLIAGDNETVRAANERARTERLQTAATDPGQSVNLVCGLQASAGDAVITRRNDRRLRTRNGSWVRNGDRWTLVRVRDDGSVVVRRPEAKYGNTIVLPAAYAAEHLDLGYAVTTHRAQGLTVDTSHLITGPGMTRENLYVGLTRGRETNTAYVITDTPLEITPDDHEDPTARNVLAGIVRTVGAEKAATQVGKDEAERWGSVAQLAAEYETLAGAAQRDRWTRLLHQCGLSPRDAYGVITAPAFGALTVELRRAEADDHDVKHVLPQLVSLRGLDDADDPAAVLHHRLATATARPVRHDGLTIQRCAPRRIAGLIPEAAGPMTDEYRQALQERAYLIEQRVAALVHRATRDHEPWMAILGSEPDDIDARHNWLAAARTIAAYRDRYGIASSAPLGDNAVSTDAQAVDAARCAALLRRVPRHQSAHRRRLDATSRERSIGI</sequence>
<accession>A0ABW4VAR2</accession>
<evidence type="ECO:0000313" key="4">
    <source>
        <dbReference type="EMBL" id="MFD2027334.1"/>
    </source>
</evidence>
<evidence type="ECO:0000313" key="5">
    <source>
        <dbReference type="Proteomes" id="UP001597338"/>
    </source>
</evidence>
<feature type="domain" description="AAA+ ATPase" evidence="3">
    <location>
        <begin position="530"/>
        <end position="668"/>
    </location>
</feature>
<dbReference type="Pfam" id="PF08751">
    <property type="entry name" value="TrwC"/>
    <property type="match status" value="1"/>
</dbReference>
<dbReference type="InterPro" id="IPR003593">
    <property type="entry name" value="AAA+_ATPase"/>
</dbReference>